<evidence type="ECO:0000256" key="5">
    <source>
        <dbReference type="ARBA" id="ARBA00022676"/>
    </source>
</evidence>
<dbReference type="GO" id="GO:0003827">
    <property type="term" value="F:alpha-1,3-mannosylglycoprotein 2-beta-N-acetylglucosaminyltransferase activity"/>
    <property type="evidence" value="ECO:0007669"/>
    <property type="project" value="UniProtKB-EC"/>
</dbReference>
<evidence type="ECO:0000256" key="1">
    <source>
        <dbReference type="ARBA" id="ARBA00001936"/>
    </source>
</evidence>
<dbReference type="InterPro" id="IPR004139">
    <property type="entry name" value="Glyco_trans_13"/>
</dbReference>
<accession>A0A2P6MVD1</accession>
<dbReference type="GO" id="GO:0046872">
    <property type="term" value="F:metal ion binding"/>
    <property type="evidence" value="ECO:0007669"/>
    <property type="project" value="UniProtKB-KW"/>
</dbReference>
<evidence type="ECO:0000256" key="15">
    <source>
        <dbReference type="ARBA" id="ARBA00041712"/>
    </source>
</evidence>
<dbReference type="GO" id="GO:0000139">
    <property type="term" value="C:Golgi membrane"/>
    <property type="evidence" value="ECO:0007669"/>
    <property type="project" value="UniProtKB-SubCell"/>
</dbReference>
<dbReference type="EMBL" id="MDYQ01000372">
    <property type="protein sequence ID" value="PRP75643.1"/>
    <property type="molecule type" value="Genomic_DNA"/>
</dbReference>
<comment type="cofactor">
    <cofactor evidence="1">
        <name>Mn(2+)</name>
        <dbReference type="ChEBI" id="CHEBI:29035"/>
    </cofactor>
</comment>
<dbReference type="UniPathway" id="UPA00378"/>
<evidence type="ECO:0000313" key="18">
    <source>
        <dbReference type="Proteomes" id="UP000241769"/>
    </source>
</evidence>
<evidence type="ECO:0000256" key="13">
    <source>
        <dbReference type="ARBA" id="ARBA00023211"/>
    </source>
</evidence>
<dbReference type="STRING" id="1890364.A0A2P6MVD1"/>
<evidence type="ECO:0000256" key="2">
    <source>
        <dbReference type="ARBA" id="ARBA00004323"/>
    </source>
</evidence>
<dbReference type="InParanoid" id="A0A2P6MVD1"/>
<dbReference type="Gene3D" id="3.90.550.10">
    <property type="entry name" value="Spore Coat Polysaccharide Biosynthesis Protein SpsA, Chain A"/>
    <property type="match status" value="1"/>
</dbReference>
<dbReference type="Gene3D" id="3.10.180.20">
    <property type="entry name" value="N-Acetylglucosaminyltransferase I, Domain 2"/>
    <property type="match status" value="1"/>
</dbReference>
<dbReference type="PANTHER" id="PTHR10468:SF0">
    <property type="entry name" value="ALPHA-1,3-MANNOSYL-GLYCOPROTEIN 2-BETA-N-ACETYLGLUCOSAMINYLTRANSFERASE"/>
    <property type="match status" value="1"/>
</dbReference>
<proteinExistence type="inferred from homology"/>
<comment type="subcellular location">
    <subcellularLocation>
        <location evidence="2">Golgi apparatus membrane</location>
        <topology evidence="2">Single-pass type II membrane protein</topology>
    </subcellularLocation>
</comment>
<evidence type="ECO:0000313" key="17">
    <source>
        <dbReference type="EMBL" id="PRP75643.1"/>
    </source>
</evidence>
<keyword evidence="7" id="KW-0812">Transmembrane</keyword>
<evidence type="ECO:0000256" key="10">
    <source>
        <dbReference type="ARBA" id="ARBA00022989"/>
    </source>
</evidence>
<dbReference type="InterPro" id="IPR029044">
    <property type="entry name" value="Nucleotide-diphossugar_trans"/>
</dbReference>
<evidence type="ECO:0000256" key="8">
    <source>
        <dbReference type="ARBA" id="ARBA00022723"/>
    </source>
</evidence>
<name>A0A2P6MVD1_9EUKA</name>
<keyword evidence="11" id="KW-0333">Golgi apparatus</keyword>
<keyword evidence="10" id="KW-1133">Transmembrane helix</keyword>
<dbReference type="Proteomes" id="UP000241769">
    <property type="component" value="Unassembled WGS sequence"/>
</dbReference>
<dbReference type="Pfam" id="PF03071">
    <property type="entry name" value="GNT-I"/>
    <property type="match status" value="1"/>
</dbReference>
<gene>
    <name evidence="17" type="ORF">PROFUN_08009</name>
</gene>
<comment type="catalytic activity">
    <reaction evidence="16">
        <text>N(4)-(alpha-D-Man-(1-&gt;3)-[alpha-D-Man-(1-&gt;3)-[alpha-D-Man-(1-&gt;6)]-alpha-D-Man-(1-&gt;6)]-beta-D-Man-(1-&gt;4)-beta-D-GlcNAc-(1-&gt;4)-beta-D-GlcNAc)-L-asparaginyl-[protein] (N-glucan mannose isomer 5A1,2) + UDP-N-acetyl-alpha-D-glucosamine = N(4)-{beta-D-GlcNAc-(1-&gt;2)-alpha-D-Man-(1-&gt;3)-[alpha-D-Man-(1-&gt;3)-[alpha-D-Man-(1-&gt;6)]-alpha-D-Man-(1-&gt;6)]-beta-D-Man-(1-&gt;4)-beta-D-GlcNAc-(1-&gt;4)-beta-D-GlcNAc}-L-asparaginyl-[protein] + UDP + H(+)</text>
        <dbReference type="Rhea" id="RHEA:11456"/>
        <dbReference type="Rhea" id="RHEA-COMP:14367"/>
        <dbReference type="Rhea" id="RHEA-COMP:14368"/>
        <dbReference type="ChEBI" id="CHEBI:15378"/>
        <dbReference type="ChEBI" id="CHEBI:57705"/>
        <dbReference type="ChEBI" id="CHEBI:58223"/>
        <dbReference type="ChEBI" id="CHEBI:59087"/>
        <dbReference type="ChEBI" id="CHEBI:60625"/>
        <dbReference type="EC" id="2.4.1.101"/>
    </reaction>
</comment>
<evidence type="ECO:0000256" key="9">
    <source>
        <dbReference type="ARBA" id="ARBA00022968"/>
    </source>
</evidence>
<protein>
    <recommendedName>
        <fullName evidence="14">alpha-1,3-mannosyl-glycoprotein 2-beta-N-acetylglucosaminyltransferase</fullName>
        <ecNumber evidence="14">2.4.1.101</ecNumber>
    </recommendedName>
    <alternativeName>
        <fullName evidence="15">N-glycosyl-oligosaccharide-glycoprotein N-acetylglucosaminyltransferase I</fullName>
    </alternativeName>
</protein>
<keyword evidence="5 17" id="KW-0328">Glycosyltransferase</keyword>
<comment type="caution">
    <text evidence="17">The sequence shown here is derived from an EMBL/GenBank/DDBJ whole genome shotgun (WGS) entry which is preliminary data.</text>
</comment>
<evidence type="ECO:0000256" key="4">
    <source>
        <dbReference type="ARBA" id="ARBA00006492"/>
    </source>
</evidence>
<keyword evidence="18" id="KW-1185">Reference proteome</keyword>
<evidence type="ECO:0000256" key="12">
    <source>
        <dbReference type="ARBA" id="ARBA00023136"/>
    </source>
</evidence>
<comment type="pathway">
    <text evidence="3">Protein modification; protein glycosylation.</text>
</comment>
<evidence type="ECO:0000256" key="16">
    <source>
        <dbReference type="ARBA" id="ARBA00049421"/>
    </source>
</evidence>
<dbReference type="SUPFAM" id="SSF53448">
    <property type="entry name" value="Nucleotide-diphospho-sugar transferases"/>
    <property type="match status" value="1"/>
</dbReference>
<dbReference type="OrthoDB" id="440755at2759"/>
<keyword evidence="12" id="KW-0472">Membrane</keyword>
<comment type="similarity">
    <text evidence="4">Belongs to the glycosyltransferase 13 family.</text>
</comment>
<keyword evidence="8" id="KW-0479">Metal-binding</keyword>
<dbReference type="InterPro" id="IPR052261">
    <property type="entry name" value="Glycosyltransferase_13"/>
</dbReference>
<evidence type="ECO:0000256" key="14">
    <source>
        <dbReference type="ARBA" id="ARBA00038949"/>
    </source>
</evidence>
<dbReference type="EC" id="2.4.1.101" evidence="14"/>
<dbReference type="PANTHER" id="PTHR10468">
    <property type="entry name" value="PROTEIN O-LINKED-MANNOSE BETA-1,2-N-ACETYLGLUCOSAMINYLTRANSFERASE 1/ALPHA-1,3-MANNOSYL-GLYCOPROTEIN 2-BETA-N-ACETYLGLUCOSAMINYLTRANSFERASE"/>
    <property type="match status" value="1"/>
</dbReference>
<dbReference type="FunCoup" id="A0A2P6MVD1">
    <property type="interactions" value="240"/>
</dbReference>
<keyword evidence="6 17" id="KW-0808">Transferase</keyword>
<evidence type="ECO:0000256" key="7">
    <source>
        <dbReference type="ARBA" id="ARBA00022692"/>
    </source>
</evidence>
<keyword evidence="13" id="KW-0464">Manganese</keyword>
<keyword evidence="9" id="KW-0735">Signal-anchor</keyword>
<sequence length="394" mass="46031">MIPDVGKTHIEPRFTPNTIFADEEQKKPAEQKPEVVMNNKTPTLTVDCPTLAPVLAPPSPPSAKITETKRTAVIIFAYDRPDYLKKTLDTVFSYIPKDIPVIVSQDATNTEVAEMARKYPRVVHIQNIFRKKPQKNSPMDKDGYYYLSEHYKFGLQTAFERLLFDNVIILEDDLQIAPDFFSYFVRLAPLLDEDPSIFCVSAWNDNGRKEYIKDPEALYRSDFFPGLGWMLNRNVWAELSDRWPKAFWDDWLRDRDRRKGRVCIRPEISRTFTFGSEGTSLGQFYNQYLRYIVLNDQPIDWSTKDVSYLKKEEYDRRLKEQIETAKSISNEGEITGDERTYKITYNMRDFTGLAQRLGIMDDEKDGVRRTAYKGIIHLRHKGSLLLLVPRDHRE</sequence>
<organism evidence="17 18">
    <name type="scientific">Planoprotostelium fungivorum</name>
    <dbReference type="NCBI Taxonomy" id="1890364"/>
    <lineage>
        <taxon>Eukaryota</taxon>
        <taxon>Amoebozoa</taxon>
        <taxon>Evosea</taxon>
        <taxon>Variosea</taxon>
        <taxon>Cavosteliida</taxon>
        <taxon>Cavosteliaceae</taxon>
        <taxon>Planoprotostelium</taxon>
    </lineage>
</organism>
<dbReference type="FunFam" id="3.90.550.10:FF:000252">
    <property type="entry name" value="Protein O-linked-mannose beta-1,2-N-acetylglucosaminyltransferase 1"/>
    <property type="match status" value="1"/>
</dbReference>
<reference evidence="17 18" key="1">
    <citation type="journal article" date="2018" name="Genome Biol. Evol.">
        <title>Multiple Roots of Fruiting Body Formation in Amoebozoa.</title>
        <authorList>
            <person name="Hillmann F."/>
            <person name="Forbes G."/>
            <person name="Novohradska S."/>
            <person name="Ferling I."/>
            <person name="Riege K."/>
            <person name="Groth M."/>
            <person name="Westermann M."/>
            <person name="Marz M."/>
            <person name="Spaller T."/>
            <person name="Winckler T."/>
            <person name="Schaap P."/>
            <person name="Glockner G."/>
        </authorList>
    </citation>
    <scope>NUCLEOTIDE SEQUENCE [LARGE SCALE GENOMIC DNA]</scope>
    <source>
        <strain evidence="17 18">Jena</strain>
    </source>
</reference>
<evidence type="ECO:0000256" key="6">
    <source>
        <dbReference type="ARBA" id="ARBA00022679"/>
    </source>
</evidence>
<dbReference type="AlphaFoldDB" id="A0A2P6MVD1"/>
<evidence type="ECO:0000256" key="11">
    <source>
        <dbReference type="ARBA" id="ARBA00023034"/>
    </source>
</evidence>
<evidence type="ECO:0000256" key="3">
    <source>
        <dbReference type="ARBA" id="ARBA00004922"/>
    </source>
</evidence>